<keyword evidence="9 10" id="KW-0464">Manganese</keyword>
<evidence type="ECO:0000256" key="9">
    <source>
        <dbReference type="ARBA" id="ARBA00023211"/>
    </source>
</evidence>
<dbReference type="Gene3D" id="3.60.21.10">
    <property type="match status" value="1"/>
</dbReference>
<reference evidence="12" key="1">
    <citation type="submission" date="2024-05" db="EMBL/GenBank/DDBJ databases">
        <authorList>
            <person name="Yang L."/>
            <person name="Pan L."/>
        </authorList>
    </citation>
    <scope>NUCLEOTIDE SEQUENCE</scope>
    <source>
        <strain evidence="12">FCG-7</strain>
    </source>
</reference>
<feature type="binding site" evidence="10">
    <location>
        <position position="170"/>
    </location>
    <ligand>
        <name>substrate</name>
    </ligand>
</feature>
<feature type="binding site" evidence="10">
    <location>
        <position position="198"/>
    </location>
    <ligand>
        <name>substrate</name>
    </ligand>
</feature>
<name>A0AAU7F7G0_9NEIS</name>
<dbReference type="GO" id="GO:0005737">
    <property type="term" value="C:cytoplasm"/>
    <property type="evidence" value="ECO:0007669"/>
    <property type="project" value="InterPro"/>
</dbReference>
<dbReference type="GO" id="GO:0019897">
    <property type="term" value="C:extrinsic component of plasma membrane"/>
    <property type="evidence" value="ECO:0007669"/>
    <property type="project" value="UniProtKB-UniRule"/>
</dbReference>
<comment type="catalytic activity">
    <reaction evidence="10">
        <text>UDP-2-N,3-O-bis[(3R)-3-hydroxytetradecanoyl]-alpha-D-glucosamine + H2O = 2-N,3-O-bis[(3R)-3-hydroxytetradecanoyl]-alpha-D-glucosaminyl 1-phosphate + UMP + 2 H(+)</text>
        <dbReference type="Rhea" id="RHEA:25213"/>
        <dbReference type="ChEBI" id="CHEBI:15377"/>
        <dbReference type="ChEBI" id="CHEBI:15378"/>
        <dbReference type="ChEBI" id="CHEBI:57865"/>
        <dbReference type="ChEBI" id="CHEBI:57957"/>
        <dbReference type="ChEBI" id="CHEBI:78847"/>
        <dbReference type="EC" id="3.6.1.54"/>
    </reaction>
</comment>
<dbReference type="HAMAP" id="MF_00575">
    <property type="entry name" value="LpxH"/>
    <property type="match status" value="1"/>
</dbReference>
<dbReference type="InterPro" id="IPR043461">
    <property type="entry name" value="LpxH-like"/>
</dbReference>
<evidence type="ECO:0000256" key="7">
    <source>
        <dbReference type="ARBA" id="ARBA00023098"/>
    </source>
</evidence>
<evidence type="ECO:0000256" key="10">
    <source>
        <dbReference type="HAMAP-Rule" id="MF_00575"/>
    </source>
</evidence>
<dbReference type="Pfam" id="PF00149">
    <property type="entry name" value="Metallophos"/>
    <property type="match status" value="1"/>
</dbReference>
<protein>
    <recommendedName>
        <fullName evidence="10">UDP-2,3-diacylglucosamine hydrolase</fullName>
        <ecNumber evidence="10">3.6.1.54</ecNumber>
    </recommendedName>
    <alternativeName>
        <fullName evidence="10">UDP-2,3-diacylglucosamine diphosphatase</fullName>
    </alternativeName>
</protein>
<comment type="pathway">
    <text evidence="10">Glycolipid biosynthesis; lipid IV(A) biosynthesis; lipid IV(A) from (3R)-3-hydroxytetradecanoyl-[acyl-carrier-protein] and UDP-N-acetyl-alpha-D-glucosamine: step 4/6.</text>
</comment>
<dbReference type="InterPro" id="IPR029052">
    <property type="entry name" value="Metallo-depent_PP-like"/>
</dbReference>
<accession>A0AAU7F7G0</accession>
<keyword evidence="6 10" id="KW-0378">Hydrolase</keyword>
<evidence type="ECO:0000256" key="5">
    <source>
        <dbReference type="ARBA" id="ARBA00022723"/>
    </source>
</evidence>
<feature type="binding site" evidence="10">
    <location>
        <position position="12"/>
    </location>
    <ligand>
        <name>Mn(2+)</name>
        <dbReference type="ChEBI" id="CHEBI:29035"/>
        <label>1</label>
    </ligand>
</feature>
<evidence type="ECO:0000256" key="3">
    <source>
        <dbReference type="ARBA" id="ARBA00022519"/>
    </source>
</evidence>
<evidence type="ECO:0000256" key="8">
    <source>
        <dbReference type="ARBA" id="ARBA00023136"/>
    </source>
</evidence>
<dbReference type="InterPro" id="IPR004843">
    <property type="entry name" value="Calcineurin-like_PHP"/>
</dbReference>
<evidence type="ECO:0000256" key="4">
    <source>
        <dbReference type="ARBA" id="ARBA00022556"/>
    </source>
</evidence>
<dbReference type="GO" id="GO:0009245">
    <property type="term" value="P:lipid A biosynthetic process"/>
    <property type="evidence" value="ECO:0007669"/>
    <property type="project" value="UniProtKB-UniRule"/>
</dbReference>
<comment type="cofactor">
    <cofactor evidence="10">
        <name>Mn(2+)</name>
        <dbReference type="ChEBI" id="CHEBI:29035"/>
    </cofactor>
    <text evidence="10">Binds 2 Mn(2+) ions per subunit in a binuclear metal center.</text>
</comment>
<feature type="binding site" evidence="10">
    <location>
        <position position="200"/>
    </location>
    <ligand>
        <name>Mn(2+)</name>
        <dbReference type="ChEBI" id="CHEBI:29035"/>
        <label>1</label>
    </ligand>
</feature>
<feature type="binding site" evidence="10">
    <location>
        <position position="198"/>
    </location>
    <ligand>
        <name>Mn(2+)</name>
        <dbReference type="ChEBI" id="CHEBI:29035"/>
        <label>2</label>
    </ligand>
</feature>
<dbReference type="SUPFAM" id="SSF56300">
    <property type="entry name" value="Metallo-dependent phosphatases"/>
    <property type="match status" value="1"/>
</dbReference>
<dbReference type="GO" id="GO:0008758">
    <property type="term" value="F:UDP-2,3-diacylglucosamine hydrolase activity"/>
    <property type="evidence" value="ECO:0007669"/>
    <property type="project" value="UniProtKB-UniRule"/>
</dbReference>
<dbReference type="NCBIfam" id="TIGR01854">
    <property type="entry name" value="lipid_A_lpxH"/>
    <property type="match status" value="1"/>
</dbReference>
<feature type="binding site" evidence="10">
    <location>
        <position position="82"/>
    </location>
    <ligand>
        <name>Mn(2+)</name>
        <dbReference type="ChEBI" id="CHEBI:29035"/>
        <label>2</label>
    </ligand>
</feature>
<comment type="similarity">
    <text evidence="10">Belongs to the LpxH family.</text>
</comment>
<dbReference type="InterPro" id="IPR010138">
    <property type="entry name" value="UDP-diacylglucosamine_Hdrlase"/>
</dbReference>
<gene>
    <name evidence="10" type="primary">lpxH</name>
    <name evidence="12" type="ORF">ABHF33_12235</name>
</gene>
<feature type="binding site" evidence="10">
    <location>
        <position position="125"/>
    </location>
    <ligand>
        <name>substrate</name>
    </ligand>
</feature>
<dbReference type="NCBIfam" id="NF003743">
    <property type="entry name" value="PRK05340.1"/>
    <property type="match status" value="1"/>
</dbReference>
<dbReference type="GO" id="GO:0030145">
    <property type="term" value="F:manganese ion binding"/>
    <property type="evidence" value="ECO:0007669"/>
    <property type="project" value="UniProtKB-UniRule"/>
</dbReference>
<feature type="domain" description="Calcineurin-like phosphoesterase" evidence="11">
    <location>
        <begin position="4"/>
        <end position="202"/>
    </location>
</feature>
<feature type="binding site" evidence="10">
    <location>
        <position position="10"/>
    </location>
    <ligand>
        <name>Mn(2+)</name>
        <dbReference type="ChEBI" id="CHEBI:29035"/>
        <label>1</label>
    </ligand>
</feature>
<evidence type="ECO:0000313" key="12">
    <source>
        <dbReference type="EMBL" id="XBL99826.1"/>
    </source>
</evidence>
<dbReference type="EC" id="3.6.1.54" evidence="10"/>
<feature type="binding site" evidence="10">
    <location>
        <position position="43"/>
    </location>
    <ligand>
        <name>Mn(2+)</name>
        <dbReference type="ChEBI" id="CHEBI:29035"/>
        <label>1</label>
    </ligand>
</feature>
<sequence>MNRPTLFISDLHLSPLDPATVAAFRHFLARTAKQAQALYILGDLFEYWLGDDQLDDTFYGEIARELAQLADSGVALYFMPGNRDFLPGQRFAREARLRIIADPSVINPAGQALLLAHGDAYCTDDLAYQRYRKLARNRLVQWIWLHLPRRIRDREAAKLRQKSQAMNQHKAMMIMDVNDAAIEAAMQKYTSRVLIHGHTHKPAVHIYPSGTRYVLPDWHQGQGGYLQLDGSTLSLHRLDGHPLTAPVQP</sequence>
<proteinExistence type="inferred from homology"/>
<dbReference type="CDD" id="cd07398">
    <property type="entry name" value="MPP_YbbF-LpxH"/>
    <property type="match status" value="1"/>
</dbReference>
<feature type="binding site" evidence="10">
    <location>
        <position position="43"/>
    </location>
    <ligand>
        <name>Mn(2+)</name>
        <dbReference type="ChEBI" id="CHEBI:29035"/>
        <label>2</label>
    </ligand>
</feature>
<dbReference type="PANTHER" id="PTHR34990:SF1">
    <property type="entry name" value="UDP-2,3-DIACYLGLUCOSAMINE HYDROLASE"/>
    <property type="match status" value="1"/>
</dbReference>
<evidence type="ECO:0000256" key="2">
    <source>
        <dbReference type="ARBA" id="ARBA00022516"/>
    </source>
</evidence>
<dbReference type="EMBL" id="CP157355">
    <property type="protein sequence ID" value="XBL99826.1"/>
    <property type="molecule type" value="Genomic_DNA"/>
</dbReference>
<keyword evidence="4 10" id="KW-0441">Lipid A biosynthesis</keyword>
<dbReference type="KEGG" id="cmav:ABHF33_12235"/>
<keyword evidence="8 10" id="KW-0472">Membrane</keyword>
<feature type="binding site" evidence="10">
    <location>
        <position position="117"/>
    </location>
    <ligand>
        <name>Mn(2+)</name>
        <dbReference type="ChEBI" id="CHEBI:29035"/>
        <label>2</label>
    </ligand>
</feature>
<keyword evidence="1 10" id="KW-1003">Cell membrane</keyword>
<dbReference type="AlphaFoldDB" id="A0AAU7F7G0"/>
<comment type="subcellular location">
    <subcellularLocation>
        <location evidence="10">Cell inner membrane</location>
        <topology evidence="10">Peripheral membrane protein</topology>
        <orientation evidence="10">Cytoplasmic side</orientation>
    </subcellularLocation>
</comment>
<evidence type="ECO:0000259" key="11">
    <source>
        <dbReference type="Pfam" id="PF00149"/>
    </source>
</evidence>
<dbReference type="PANTHER" id="PTHR34990">
    <property type="entry name" value="UDP-2,3-DIACYLGLUCOSAMINE HYDROLASE-RELATED"/>
    <property type="match status" value="1"/>
</dbReference>
<keyword evidence="2 10" id="KW-0444">Lipid biosynthesis</keyword>
<feature type="binding site" evidence="10">
    <location>
        <position position="163"/>
    </location>
    <ligand>
        <name>substrate</name>
    </ligand>
</feature>
<organism evidence="12">
    <name type="scientific">Chitinibacter mangrovi</name>
    <dbReference type="NCBI Taxonomy" id="3153927"/>
    <lineage>
        <taxon>Bacteria</taxon>
        <taxon>Pseudomonadati</taxon>
        <taxon>Pseudomonadota</taxon>
        <taxon>Betaproteobacteria</taxon>
        <taxon>Neisseriales</taxon>
        <taxon>Chitinibacteraceae</taxon>
        <taxon>Chitinibacter</taxon>
    </lineage>
</organism>
<keyword evidence="3 10" id="KW-0997">Cell inner membrane</keyword>
<keyword evidence="5 10" id="KW-0479">Metal-binding</keyword>
<feature type="binding site" evidence="10">
    <location>
        <begin position="82"/>
        <end position="83"/>
    </location>
    <ligand>
        <name>substrate</name>
    </ligand>
</feature>
<keyword evidence="7 10" id="KW-0443">Lipid metabolism</keyword>
<feature type="binding site" evidence="10">
    <location>
        <position position="167"/>
    </location>
    <ligand>
        <name>substrate</name>
    </ligand>
</feature>
<evidence type="ECO:0000256" key="1">
    <source>
        <dbReference type="ARBA" id="ARBA00022475"/>
    </source>
</evidence>
<dbReference type="RefSeq" id="WP_348944218.1">
    <property type="nucleotide sequence ID" value="NZ_CP157355.1"/>
</dbReference>
<comment type="function">
    <text evidence="10">Hydrolyzes the pyrophosphate bond of UDP-2,3-diacylglucosamine to yield 2,3-diacylglucosamine 1-phosphate (lipid X) and UMP by catalyzing the attack of water at the alpha-P atom. Involved in the biosynthesis of lipid A, a phosphorylated glycolipid that anchors the lipopolysaccharide to the outer membrane of the cell.</text>
</comment>
<evidence type="ECO:0000256" key="6">
    <source>
        <dbReference type="ARBA" id="ARBA00022801"/>
    </source>
</evidence>